<dbReference type="EMBL" id="BJYS01000015">
    <property type="protein sequence ID" value="GEO04481.1"/>
    <property type="molecule type" value="Genomic_DNA"/>
</dbReference>
<gene>
    <name evidence="1" type="ORF">AAE02nite_21450</name>
</gene>
<reference evidence="1 2" key="1">
    <citation type="submission" date="2019-07" db="EMBL/GenBank/DDBJ databases">
        <title>Whole genome shotgun sequence of Adhaeribacter aerolatus NBRC 106133.</title>
        <authorList>
            <person name="Hosoyama A."/>
            <person name="Uohara A."/>
            <person name="Ohji S."/>
            <person name="Ichikawa N."/>
        </authorList>
    </citation>
    <scope>NUCLEOTIDE SEQUENCE [LARGE SCALE GENOMIC DNA]</scope>
    <source>
        <strain evidence="1 2">NBRC 106133</strain>
    </source>
</reference>
<evidence type="ECO:0000313" key="2">
    <source>
        <dbReference type="Proteomes" id="UP000321532"/>
    </source>
</evidence>
<dbReference type="AlphaFoldDB" id="A0A512AXN9"/>
<evidence type="ECO:0000313" key="1">
    <source>
        <dbReference type="EMBL" id="GEO04481.1"/>
    </source>
</evidence>
<proteinExistence type="predicted"/>
<accession>A0A512AXN9</accession>
<comment type="caution">
    <text evidence="1">The sequence shown here is derived from an EMBL/GenBank/DDBJ whole genome shotgun (WGS) entry which is preliminary data.</text>
</comment>
<sequence>MALKALEKSIEKSIAHEPDADTSRIVSERINISKVMTANLYAMDSTKFQIRRISEKEQYVHLAETDTTQTKWEWSVKPLAAGDHEIIIKVSALIKDGQKERPIEFEVYNGVVPVMAVPPTPGEKVSNVLSVTFNFVKENWEWIAGFVTALAGLVGWLKSRFGKQQPKQDQDKEQPKVIS</sequence>
<protein>
    <submittedName>
        <fullName evidence="1">Uncharacterized protein</fullName>
    </submittedName>
</protein>
<organism evidence="1 2">
    <name type="scientific">Adhaeribacter aerolatus</name>
    <dbReference type="NCBI Taxonomy" id="670289"/>
    <lineage>
        <taxon>Bacteria</taxon>
        <taxon>Pseudomonadati</taxon>
        <taxon>Bacteroidota</taxon>
        <taxon>Cytophagia</taxon>
        <taxon>Cytophagales</taxon>
        <taxon>Hymenobacteraceae</taxon>
        <taxon>Adhaeribacter</taxon>
    </lineage>
</organism>
<dbReference type="Proteomes" id="UP000321532">
    <property type="component" value="Unassembled WGS sequence"/>
</dbReference>
<name>A0A512AXN9_9BACT</name>
<keyword evidence="2" id="KW-1185">Reference proteome</keyword>